<comment type="subcellular location">
    <subcellularLocation>
        <location evidence="1">Membrane</location>
        <topology evidence="1">Multi-pass membrane protein</topology>
    </subcellularLocation>
</comment>
<feature type="transmembrane region" description="Helical" evidence="7">
    <location>
        <begin position="195"/>
        <end position="216"/>
    </location>
</feature>
<dbReference type="Gene3D" id="3.30.565.10">
    <property type="entry name" value="Histidine kinase-like ATPase, C-terminal domain"/>
    <property type="match status" value="1"/>
</dbReference>
<dbReference type="AlphaFoldDB" id="E1QMG8"/>
<feature type="transmembrane region" description="Helical" evidence="7">
    <location>
        <begin position="236"/>
        <end position="255"/>
    </location>
</feature>
<evidence type="ECO:0000256" key="4">
    <source>
        <dbReference type="ARBA" id="ARBA00022692"/>
    </source>
</evidence>
<feature type="transmembrane region" description="Helical" evidence="7">
    <location>
        <begin position="137"/>
        <end position="154"/>
    </location>
</feature>
<dbReference type="GO" id="GO:0005886">
    <property type="term" value="C:plasma membrane"/>
    <property type="evidence" value="ECO:0007669"/>
    <property type="project" value="TreeGrafter"/>
</dbReference>
<evidence type="ECO:0000256" key="5">
    <source>
        <dbReference type="ARBA" id="ARBA00022989"/>
    </source>
</evidence>
<dbReference type="RefSeq" id="WP_013259649.1">
    <property type="nucleotide sequence ID" value="NC_014365.1"/>
</dbReference>
<dbReference type="STRING" id="644282.Deba_2858"/>
<name>E1QMG8_DESB2</name>
<dbReference type="PANTHER" id="PTHR42810:SF2">
    <property type="entry name" value="PURINE PERMEASE C1399.01C-RELATED"/>
    <property type="match status" value="1"/>
</dbReference>
<keyword evidence="9" id="KW-1185">Reference proteome</keyword>
<dbReference type="eggNOG" id="COG2233">
    <property type="taxonomic scope" value="Bacteria"/>
</dbReference>
<dbReference type="HOGENOM" id="CLU_017959_8_3_7"/>
<protein>
    <submittedName>
        <fullName evidence="8">Xanthine/uracil/vitamin C permease</fullName>
    </submittedName>
</protein>
<evidence type="ECO:0000256" key="7">
    <source>
        <dbReference type="SAM" id="Phobius"/>
    </source>
</evidence>
<evidence type="ECO:0000313" key="9">
    <source>
        <dbReference type="Proteomes" id="UP000009047"/>
    </source>
</evidence>
<keyword evidence="3" id="KW-0813">Transport</keyword>
<dbReference type="NCBIfam" id="NF037981">
    <property type="entry name" value="NCS2_1"/>
    <property type="match status" value="1"/>
</dbReference>
<feature type="transmembrane region" description="Helical" evidence="7">
    <location>
        <begin position="409"/>
        <end position="432"/>
    </location>
</feature>
<feature type="transmembrane region" description="Helical" evidence="7">
    <location>
        <begin position="384"/>
        <end position="403"/>
    </location>
</feature>
<dbReference type="GO" id="GO:0042907">
    <property type="term" value="F:xanthine transmembrane transporter activity"/>
    <property type="evidence" value="ECO:0007669"/>
    <property type="project" value="TreeGrafter"/>
</dbReference>
<keyword evidence="4 7" id="KW-0812">Transmembrane</keyword>
<dbReference type="PANTHER" id="PTHR42810">
    <property type="entry name" value="PURINE PERMEASE C1399.01C-RELATED"/>
    <property type="match status" value="1"/>
</dbReference>
<evidence type="ECO:0000256" key="2">
    <source>
        <dbReference type="ARBA" id="ARBA00008821"/>
    </source>
</evidence>
<dbReference type="InterPro" id="IPR006043">
    <property type="entry name" value="NCS2"/>
</dbReference>
<organism evidence="8 9">
    <name type="scientific">Desulfarculus baarsii (strain ATCC 33931 / DSM 2075 / LMG 7858 / VKM B-1802 / 2st14)</name>
    <dbReference type="NCBI Taxonomy" id="644282"/>
    <lineage>
        <taxon>Bacteria</taxon>
        <taxon>Pseudomonadati</taxon>
        <taxon>Thermodesulfobacteriota</taxon>
        <taxon>Desulfarculia</taxon>
        <taxon>Desulfarculales</taxon>
        <taxon>Desulfarculaceae</taxon>
        <taxon>Desulfarculus</taxon>
    </lineage>
</organism>
<dbReference type="Pfam" id="PF00860">
    <property type="entry name" value="Xan_ur_permease"/>
    <property type="match status" value="1"/>
</dbReference>
<feature type="transmembrane region" description="Helical" evidence="7">
    <location>
        <begin position="93"/>
        <end position="117"/>
    </location>
</feature>
<dbReference type="eggNOG" id="COG2172">
    <property type="taxonomic scope" value="Bacteria"/>
</dbReference>
<feature type="transmembrane region" description="Helical" evidence="7">
    <location>
        <begin position="353"/>
        <end position="372"/>
    </location>
</feature>
<evidence type="ECO:0000256" key="3">
    <source>
        <dbReference type="ARBA" id="ARBA00022448"/>
    </source>
</evidence>
<feature type="transmembrane region" description="Helical" evidence="7">
    <location>
        <begin position="20"/>
        <end position="43"/>
    </location>
</feature>
<dbReference type="KEGG" id="dbr:Deba_2858"/>
<feature type="transmembrane region" description="Helical" evidence="7">
    <location>
        <begin position="166"/>
        <end position="188"/>
    </location>
</feature>
<evidence type="ECO:0000256" key="1">
    <source>
        <dbReference type="ARBA" id="ARBA00004141"/>
    </source>
</evidence>
<dbReference type="OrthoDB" id="9805749at2"/>
<keyword evidence="5 7" id="KW-1133">Transmembrane helix</keyword>
<keyword evidence="6 7" id="KW-0472">Membrane</keyword>
<evidence type="ECO:0000256" key="6">
    <source>
        <dbReference type="ARBA" id="ARBA00023136"/>
    </source>
</evidence>
<feature type="transmembrane region" description="Helical" evidence="7">
    <location>
        <begin position="324"/>
        <end position="347"/>
    </location>
</feature>
<accession>E1QMG8</accession>
<comment type="similarity">
    <text evidence="2">Belongs to the nucleobase:cation symporter-2 (NCS2) (TC 2.A.40) family.</text>
</comment>
<gene>
    <name evidence="8" type="ordered locus">Deba_2858</name>
</gene>
<dbReference type="Proteomes" id="UP000009047">
    <property type="component" value="Chromosome"/>
</dbReference>
<reference evidence="8 9" key="1">
    <citation type="journal article" date="2010" name="Stand. Genomic Sci.">
        <title>Complete genome sequence of Desulfarculus baarsii type strain (2st14).</title>
        <authorList>
            <person name="Sun H."/>
            <person name="Spring S."/>
            <person name="Lapidus A."/>
            <person name="Davenport K."/>
            <person name="Del Rio T.G."/>
            <person name="Tice H."/>
            <person name="Nolan M."/>
            <person name="Copeland A."/>
            <person name="Cheng J.F."/>
            <person name="Lucas S."/>
            <person name="Tapia R."/>
            <person name="Goodwin L."/>
            <person name="Pitluck S."/>
            <person name="Ivanova N."/>
            <person name="Pagani I."/>
            <person name="Mavromatis K."/>
            <person name="Ovchinnikova G."/>
            <person name="Pati A."/>
            <person name="Chen A."/>
            <person name="Palaniappan K."/>
            <person name="Hauser L."/>
            <person name="Chang Y.J."/>
            <person name="Jeffries C.D."/>
            <person name="Detter J.C."/>
            <person name="Han C."/>
            <person name="Rohde M."/>
            <person name="Brambilla E."/>
            <person name="Goker M."/>
            <person name="Woyke T."/>
            <person name="Bristow J."/>
            <person name="Eisen J.A."/>
            <person name="Markowitz V."/>
            <person name="Hugenholtz P."/>
            <person name="Kyrpides N.C."/>
            <person name="Klenk H.P."/>
            <person name="Land M."/>
        </authorList>
    </citation>
    <scope>NUCLEOTIDE SEQUENCE [LARGE SCALE GENOMIC DNA]</scope>
    <source>
        <strain evidence="9">ATCC 33931 / DSM 2075 / LMG 7858 / VKM B-1802 / 2st14</strain>
    </source>
</reference>
<proteinExistence type="inferred from homology"/>
<dbReference type="EMBL" id="CP002085">
    <property type="protein sequence ID" value="ADK86211.1"/>
    <property type="molecule type" value="Genomic_DNA"/>
</dbReference>
<sequence>MPQKPANVIFGLADKPPLGTTVFLGFQHVCLVAISLVFPALLIYETGGSPEQAGFMIDMSLLAGGLGAIMQSLPRGPVGCGYFCPQVCGPSFWAASLAAAKMGGLPLVLGMTAVAGLIESIFSRFMHKLRGLFPPEVIGLIVALVGITVIRTAMNSLTASDPQAEAFAHHGLLIGLFTLGVMIALNIWTKGNLRLFCSLIGMAAGYGLSIASGLVHQEHMLHVGQQPWIDLPVLDHPGLAFDCSLILPLVVATLCSTLKTVGDITTCQKINDEQWKRPDMTNIKKGILADGLTCLTAGVVGGFGQSTSSSNIGLSIATGATSRVIGVAVGAIMIVMSLCPKLAAVFTVMPRPVMGGTLLFAMSFMVVAGVQIITSRMLDSRKTFVVGLSLIIGLSVDITPQVYEGLPEAIRPIFGSSLSAGAICAVFLNLVFRLGLRKSAQTALPATAQAQGEAVAFLKRQGAAWGARAEVINRAAAGLSELVELLTLHGMVRQGGIDVQASFDELSVSLKLSYAGQAVELPPAPPEASTILEDQLAQRRLGGFLIGKYADQVEVARRGEINEVRLRWEH</sequence>
<evidence type="ECO:0000313" key="8">
    <source>
        <dbReference type="EMBL" id="ADK86211.1"/>
    </source>
</evidence>
<dbReference type="InterPro" id="IPR036890">
    <property type="entry name" value="HATPase_C_sf"/>
</dbReference>